<gene>
    <name evidence="1" type="ORF">EK21DRAFT_93951</name>
</gene>
<sequence>GIKPTDKPDVRRAALGFEKRDDTCYGWDAFDGCIPWEITQGPSIWAVHYTVTGIVSLDQECSFGPGGVLSGAATCTADGRLDPEVWGRGDGPRTHTFPKSDVDLFWIRNTVGVTEAGGVVAATSVSASGTGTRGVLQGQSVVAGSVEQSVGGGGIVAMPTGLVAMGVGAGGVLMAALAL</sequence>
<evidence type="ECO:0000313" key="2">
    <source>
        <dbReference type="Proteomes" id="UP000799777"/>
    </source>
</evidence>
<name>A0A9P4H069_9PLEO</name>
<organism evidence="1 2">
    <name type="scientific">Setomelanomma holmii</name>
    <dbReference type="NCBI Taxonomy" id="210430"/>
    <lineage>
        <taxon>Eukaryota</taxon>
        <taxon>Fungi</taxon>
        <taxon>Dikarya</taxon>
        <taxon>Ascomycota</taxon>
        <taxon>Pezizomycotina</taxon>
        <taxon>Dothideomycetes</taxon>
        <taxon>Pleosporomycetidae</taxon>
        <taxon>Pleosporales</taxon>
        <taxon>Pleosporineae</taxon>
        <taxon>Phaeosphaeriaceae</taxon>
        <taxon>Setomelanomma</taxon>
    </lineage>
</organism>
<dbReference type="OrthoDB" id="3796827at2759"/>
<proteinExistence type="predicted"/>
<dbReference type="EMBL" id="ML978289">
    <property type="protein sequence ID" value="KAF2024637.1"/>
    <property type="molecule type" value="Genomic_DNA"/>
</dbReference>
<keyword evidence="2" id="KW-1185">Reference proteome</keyword>
<dbReference type="AlphaFoldDB" id="A0A9P4H069"/>
<protein>
    <submittedName>
        <fullName evidence="1">Uncharacterized protein</fullName>
    </submittedName>
</protein>
<evidence type="ECO:0000313" key="1">
    <source>
        <dbReference type="EMBL" id="KAF2024637.1"/>
    </source>
</evidence>
<reference evidence="1" key="1">
    <citation type="journal article" date="2020" name="Stud. Mycol.">
        <title>101 Dothideomycetes genomes: a test case for predicting lifestyles and emergence of pathogens.</title>
        <authorList>
            <person name="Haridas S."/>
            <person name="Albert R."/>
            <person name="Binder M."/>
            <person name="Bloem J."/>
            <person name="Labutti K."/>
            <person name="Salamov A."/>
            <person name="Andreopoulos B."/>
            <person name="Baker S."/>
            <person name="Barry K."/>
            <person name="Bills G."/>
            <person name="Bluhm B."/>
            <person name="Cannon C."/>
            <person name="Castanera R."/>
            <person name="Culley D."/>
            <person name="Daum C."/>
            <person name="Ezra D."/>
            <person name="Gonzalez J."/>
            <person name="Henrissat B."/>
            <person name="Kuo A."/>
            <person name="Liang C."/>
            <person name="Lipzen A."/>
            <person name="Lutzoni F."/>
            <person name="Magnuson J."/>
            <person name="Mondo S."/>
            <person name="Nolan M."/>
            <person name="Ohm R."/>
            <person name="Pangilinan J."/>
            <person name="Park H.-J."/>
            <person name="Ramirez L."/>
            <person name="Alfaro M."/>
            <person name="Sun H."/>
            <person name="Tritt A."/>
            <person name="Yoshinaga Y."/>
            <person name="Zwiers L.-H."/>
            <person name="Turgeon B."/>
            <person name="Goodwin S."/>
            <person name="Spatafora J."/>
            <person name="Crous P."/>
            <person name="Grigoriev I."/>
        </authorList>
    </citation>
    <scope>NUCLEOTIDE SEQUENCE</scope>
    <source>
        <strain evidence="1">CBS 110217</strain>
    </source>
</reference>
<dbReference type="Proteomes" id="UP000799777">
    <property type="component" value="Unassembled WGS sequence"/>
</dbReference>
<comment type="caution">
    <text evidence="1">The sequence shown here is derived from an EMBL/GenBank/DDBJ whole genome shotgun (WGS) entry which is preliminary data.</text>
</comment>
<feature type="non-terminal residue" evidence="1">
    <location>
        <position position="1"/>
    </location>
</feature>
<accession>A0A9P4H069</accession>